<comment type="caution">
    <text evidence="1">The sequence shown here is derived from an EMBL/GenBank/DDBJ whole genome shotgun (WGS) entry which is preliminary data.</text>
</comment>
<evidence type="ECO:0000313" key="2">
    <source>
        <dbReference type="Proteomes" id="UP000257109"/>
    </source>
</evidence>
<protein>
    <submittedName>
        <fullName evidence="1">Uncharacterized protein</fullName>
    </submittedName>
</protein>
<feature type="non-terminal residue" evidence="1">
    <location>
        <position position="75"/>
    </location>
</feature>
<organism evidence="1 2">
    <name type="scientific">Mucuna pruriens</name>
    <name type="common">Velvet bean</name>
    <name type="synonym">Dolichos pruriens</name>
    <dbReference type="NCBI Taxonomy" id="157652"/>
    <lineage>
        <taxon>Eukaryota</taxon>
        <taxon>Viridiplantae</taxon>
        <taxon>Streptophyta</taxon>
        <taxon>Embryophyta</taxon>
        <taxon>Tracheophyta</taxon>
        <taxon>Spermatophyta</taxon>
        <taxon>Magnoliopsida</taxon>
        <taxon>eudicotyledons</taxon>
        <taxon>Gunneridae</taxon>
        <taxon>Pentapetalae</taxon>
        <taxon>rosids</taxon>
        <taxon>fabids</taxon>
        <taxon>Fabales</taxon>
        <taxon>Fabaceae</taxon>
        <taxon>Papilionoideae</taxon>
        <taxon>50 kb inversion clade</taxon>
        <taxon>NPAAA clade</taxon>
        <taxon>indigoferoid/millettioid clade</taxon>
        <taxon>Phaseoleae</taxon>
        <taxon>Mucuna</taxon>
    </lineage>
</organism>
<dbReference type="AlphaFoldDB" id="A0A371H695"/>
<accession>A0A371H695</accession>
<keyword evidence="2" id="KW-1185">Reference proteome</keyword>
<evidence type="ECO:0000313" key="1">
    <source>
        <dbReference type="EMBL" id="RDX98216.1"/>
    </source>
</evidence>
<dbReference type="Proteomes" id="UP000257109">
    <property type="component" value="Unassembled WGS sequence"/>
</dbReference>
<sequence>MLNALTDSLMHYKTVEEARHLIKKGKKKGIYKLDTTNALLVQNKLIIKYLEVITKQIQALQVVSPTTNVQQVQAT</sequence>
<reference evidence="1" key="1">
    <citation type="submission" date="2018-05" db="EMBL/GenBank/DDBJ databases">
        <title>Draft genome of Mucuna pruriens seed.</title>
        <authorList>
            <person name="Nnadi N.E."/>
            <person name="Vos R."/>
            <person name="Hasami M.H."/>
            <person name="Devisetty U.K."/>
            <person name="Aguiy J.C."/>
        </authorList>
    </citation>
    <scope>NUCLEOTIDE SEQUENCE [LARGE SCALE GENOMIC DNA]</scope>
    <source>
        <strain evidence="1">JCA_2017</strain>
    </source>
</reference>
<dbReference type="EMBL" id="QJKJ01003492">
    <property type="protein sequence ID" value="RDX98216.1"/>
    <property type="molecule type" value="Genomic_DNA"/>
</dbReference>
<name>A0A371H695_MUCPR</name>
<gene>
    <name evidence="1" type="ORF">CR513_18898</name>
</gene>
<proteinExistence type="predicted"/>